<keyword evidence="1" id="KW-0808">Transferase</keyword>
<dbReference type="InterPro" id="IPR029063">
    <property type="entry name" value="SAM-dependent_MTases_sf"/>
</dbReference>
<dbReference type="CDD" id="cd02440">
    <property type="entry name" value="AdoMet_MTases"/>
    <property type="match status" value="1"/>
</dbReference>
<evidence type="ECO:0000313" key="1">
    <source>
        <dbReference type="EMBL" id="GAA4458920.1"/>
    </source>
</evidence>
<reference evidence="2" key="1">
    <citation type="journal article" date="2019" name="Int. J. Syst. Evol. Microbiol.">
        <title>The Global Catalogue of Microorganisms (GCM) 10K type strain sequencing project: providing services to taxonomists for standard genome sequencing and annotation.</title>
        <authorList>
            <consortium name="The Broad Institute Genomics Platform"/>
            <consortium name="The Broad Institute Genome Sequencing Center for Infectious Disease"/>
            <person name="Wu L."/>
            <person name="Ma J."/>
        </authorList>
    </citation>
    <scope>NUCLEOTIDE SEQUENCE [LARGE SCALE GENOMIC DNA]</scope>
    <source>
        <strain evidence="2">JCM 17927</strain>
    </source>
</reference>
<dbReference type="Gene3D" id="3.40.50.150">
    <property type="entry name" value="Vaccinia Virus protein VP39"/>
    <property type="match status" value="1"/>
</dbReference>
<keyword evidence="1" id="KW-0489">Methyltransferase</keyword>
<keyword evidence="2" id="KW-1185">Reference proteome</keyword>
<dbReference type="PANTHER" id="PTHR43861">
    <property type="entry name" value="TRANS-ACONITATE 2-METHYLTRANSFERASE-RELATED"/>
    <property type="match status" value="1"/>
</dbReference>
<evidence type="ECO:0000313" key="2">
    <source>
        <dbReference type="Proteomes" id="UP001501175"/>
    </source>
</evidence>
<dbReference type="SUPFAM" id="SSF53335">
    <property type="entry name" value="S-adenosyl-L-methionine-dependent methyltransferases"/>
    <property type="match status" value="1"/>
</dbReference>
<dbReference type="Pfam" id="PF13489">
    <property type="entry name" value="Methyltransf_23"/>
    <property type="match status" value="1"/>
</dbReference>
<accession>A0ABP8MZW4</accession>
<comment type="caution">
    <text evidence="1">The sequence shown here is derived from an EMBL/GenBank/DDBJ whole genome shotgun (WGS) entry which is preliminary data.</text>
</comment>
<name>A0ABP8MZW4_9BACT</name>
<protein>
    <submittedName>
        <fullName evidence="1">Class I SAM-dependent methyltransferase</fullName>
    </submittedName>
</protein>
<dbReference type="GO" id="GO:0032259">
    <property type="term" value="P:methylation"/>
    <property type="evidence" value="ECO:0007669"/>
    <property type="project" value="UniProtKB-KW"/>
</dbReference>
<dbReference type="Proteomes" id="UP001501175">
    <property type="component" value="Unassembled WGS sequence"/>
</dbReference>
<dbReference type="PANTHER" id="PTHR43861:SF6">
    <property type="entry name" value="METHYLTRANSFERASE TYPE 11"/>
    <property type="match status" value="1"/>
</dbReference>
<sequence length="220" mass="25638">MKSEKPIVNKEFYYSYPRPEMLRYIDTGVKNILEFGCADGSFAAKVKEKFDCNYIGVEPLSKYANIARTRLNYVYEITAEEFISSSEGMENKYDVVIFNDVLEHLIDPYTLLKDLRMLLTQGGKVVASIPNFLNFQNIYSILRDKDFKYSEHGILDKTHLRFFTKRSIERLFNESGYNIEIIEGINCNIKSKKFKALNLITNGYLDEFKFMQFAIVAVKK</sequence>
<dbReference type="EMBL" id="BAABHD010000030">
    <property type="protein sequence ID" value="GAA4458920.1"/>
    <property type="molecule type" value="Genomic_DNA"/>
</dbReference>
<dbReference type="RefSeq" id="WP_345244863.1">
    <property type="nucleotide sequence ID" value="NZ_BAABHD010000030.1"/>
</dbReference>
<dbReference type="GO" id="GO:0008168">
    <property type="term" value="F:methyltransferase activity"/>
    <property type="evidence" value="ECO:0007669"/>
    <property type="project" value="UniProtKB-KW"/>
</dbReference>
<proteinExistence type="predicted"/>
<gene>
    <name evidence="1" type="ORF">GCM10023189_31910</name>
</gene>
<organism evidence="1 2">
    <name type="scientific">Nibrella saemangeumensis</name>
    <dbReference type="NCBI Taxonomy" id="1084526"/>
    <lineage>
        <taxon>Bacteria</taxon>
        <taxon>Pseudomonadati</taxon>
        <taxon>Bacteroidota</taxon>
        <taxon>Cytophagia</taxon>
        <taxon>Cytophagales</taxon>
        <taxon>Spirosomataceae</taxon>
        <taxon>Nibrella</taxon>
    </lineage>
</organism>